<dbReference type="GO" id="GO:0051726">
    <property type="term" value="P:regulation of cell cycle"/>
    <property type="evidence" value="ECO:0007669"/>
    <property type="project" value="TreeGrafter"/>
</dbReference>
<dbReference type="EMBL" id="ML178814">
    <property type="protein sequence ID" value="TFL07087.1"/>
    <property type="molecule type" value="Genomic_DNA"/>
</dbReference>
<evidence type="ECO:0000256" key="1">
    <source>
        <dbReference type="SAM" id="Coils"/>
    </source>
</evidence>
<gene>
    <name evidence="3" type="ORF">BDV98DRAFT_538511</name>
</gene>
<evidence type="ECO:0000256" key="2">
    <source>
        <dbReference type="SAM" id="MobiDB-lite"/>
    </source>
</evidence>
<feature type="coiled-coil region" evidence="1">
    <location>
        <begin position="614"/>
        <end position="648"/>
    </location>
</feature>
<feature type="region of interest" description="Disordered" evidence="2">
    <location>
        <begin position="471"/>
        <end position="505"/>
    </location>
</feature>
<feature type="compositionally biased region" description="Polar residues" evidence="2">
    <location>
        <begin position="544"/>
        <end position="565"/>
    </location>
</feature>
<dbReference type="InterPro" id="IPR007483">
    <property type="entry name" value="Hamartin"/>
</dbReference>
<dbReference type="AlphaFoldDB" id="A0A5C3R0I0"/>
<feature type="compositionally biased region" description="Low complexity" evidence="2">
    <location>
        <begin position="474"/>
        <end position="486"/>
    </location>
</feature>
<dbReference type="Proteomes" id="UP000305067">
    <property type="component" value="Unassembled WGS sequence"/>
</dbReference>
<proteinExistence type="predicted"/>
<dbReference type="PANTHER" id="PTHR15154:SF2">
    <property type="entry name" value="HAMARTIN"/>
    <property type="match status" value="1"/>
</dbReference>
<name>A0A5C3R0I0_9AGAR</name>
<feature type="region of interest" description="Disordered" evidence="2">
    <location>
        <begin position="544"/>
        <end position="568"/>
    </location>
</feature>
<dbReference type="PANTHER" id="PTHR15154">
    <property type="entry name" value="HAMARTIN"/>
    <property type="match status" value="1"/>
</dbReference>
<organism evidence="3 4">
    <name type="scientific">Pterulicium gracile</name>
    <dbReference type="NCBI Taxonomy" id="1884261"/>
    <lineage>
        <taxon>Eukaryota</taxon>
        <taxon>Fungi</taxon>
        <taxon>Dikarya</taxon>
        <taxon>Basidiomycota</taxon>
        <taxon>Agaricomycotina</taxon>
        <taxon>Agaricomycetes</taxon>
        <taxon>Agaricomycetidae</taxon>
        <taxon>Agaricales</taxon>
        <taxon>Pleurotineae</taxon>
        <taxon>Pterulaceae</taxon>
        <taxon>Pterulicium</taxon>
    </lineage>
</organism>
<keyword evidence="1" id="KW-0175">Coiled coil</keyword>
<sequence length="879" mass="99412">MSLSQLSRQIRSLLDDPTPDKPSLPDVLNSIDDFVISCTSSSEPEIGIYNLSNELQIICEKLLDHSSLFTISNFLAVLYRLEPLLSPTSIISVWFDLVLRPSLREPRLPGTALKQAKNLVLSALDTNDHLSPEKVADFRRRLVDYYLLDVFNDGSGEDMLEWAELSDGQREVRVRWKGNLEDVLVSFGKRRPEDLMTEINTHFATPSSRLQLIRFIDVFITSHSSPPSSLATLIPILASHPLLQTILTSLLLDGSTTTCTVALSLLIKLVPLFAVHAREELLKNLPYIFVVLQRILCWKQPPLASHHHYSHSHSGDDDDITLSQTIDAELNPVLALRPDLGWDRLKNTFAGASSVPEVRGLFTLMYYLFPCALVLFLRAPLVFISEQTVLGLGLDCPYVGGWEAAIDEEEVRSKAEQLIRTHTCHASLISSTAVAELAGETFWRGYGVERIWAESRMVDVRRMGVAVRGRYAEPSPSSTPDTSTPDASPPSNPSLPSHPTTTLDHADILPGRVRISLEKILAVSTALRSNIELEIVEPTSQWANQAQAQGEDQGQLPSRTQSQSDDPIPPHVLDMLALLMREVLLLRNELNFELWVGRESSKHIGRLYEDRLVSKRAEMERQGLYNKLRRYRADVVNLERALSDQKAKFASSKSKYEDWTTELHDKLMRLRLEKDVWLKESATLRTQATESRAMLEAQKGLLANASRELFEVKTKGREVGHKVERLRDYEKVIEGHVRVQSLWDEDFAKFNERAEEMEELKGQLKQMFYRLQSYEATSKELDEQGRRYRRQIQSLEARLDQQQQQQQSPSAHHMPDEFALLVTQKAELTDMNRKLREKHGDMVEEVEELRAMVEVLRGGMAPGGGHGLMSGGGVDERGI</sequence>
<evidence type="ECO:0000313" key="3">
    <source>
        <dbReference type="EMBL" id="TFL07087.1"/>
    </source>
</evidence>
<accession>A0A5C3R0I0</accession>
<dbReference type="GO" id="GO:0032007">
    <property type="term" value="P:negative regulation of TOR signaling"/>
    <property type="evidence" value="ECO:0007669"/>
    <property type="project" value="TreeGrafter"/>
</dbReference>
<evidence type="ECO:0000313" key="4">
    <source>
        <dbReference type="Proteomes" id="UP000305067"/>
    </source>
</evidence>
<feature type="coiled-coil region" evidence="1">
    <location>
        <begin position="747"/>
        <end position="805"/>
    </location>
</feature>
<reference evidence="3 4" key="1">
    <citation type="journal article" date="2019" name="Nat. Ecol. Evol.">
        <title>Megaphylogeny resolves global patterns of mushroom evolution.</title>
        <authorList>
            <person name="Varga T."/>
            <person name="Krizsan K."/>
            <person name="Foldi C."/>
            <person name="Dima B."/>
            <person name="Sanchez-Garcia M."/>
            <person name="Sanchez-Ramirez S."/>
            <person name="Szollosi G.J."/>
            <person name="Szarkandi J.G."/>
            <person name="Papp V."/>
            <person name="Albert L."/>
            <person name="Andreopoulos W."/>
            <person name="Angelini C."/>
            <person name="Antonin V."/>
            <person name="Barry K.W."/>
            <person name="Bougher N.L."/>
            <person name="Buchanan P."/>
            <person name="Buyck B."/>
            <person name="Bense V."/>
            <person name="Catcheside P."/>
            <person name="Chovatia M."/>
            <person name="Cooper J."/>
            <person name="Damon W."/>
            <person name="Desjardin D."/>
            <person name="Finy P."/>
            <person name="Geml J."/>
            <person name="Haridas S."/>
            <person name="Hughes K."/>
            <person name="Justo A."/>
            <person name="Karasinski D."/>
            <person name="Kautmanova I."/>
            <person name="Kiss B."/>
            <person name="Kocsube S."/>
            <person name="Kotiranta H."/>
            <person name="LaButti K.M."/>
            <person name="Lechner B.E."/>
            <person name="Liimatainen K."/>
            <person name="Lipzen A."/>
            <person name="Lukacs Z."/>
            <person name="Mihaltcheva S."/>
            <person name="Morgado L.N."/>
            <person name="Niskanen T."/>
            <person name="Noordeloos M.E."/>
            <person name="Ohm R.A."/>
            <person name="Ortiz-Santana B."/>
            <person name="Ovrebo C."/>
            <person name="Racz N."/>
            <person name="Riley R."/>
            <person name="Savchenko A."/>
            <person name="Shiryaev A."/>
            <person name="Soop K."/>
            <person name="Spirin V."/>
            <person name="Szebenyi C."/>
            <person name="Tomsovsky M."/>
            <person name="Tulloss R.E."/>
            <person name="Uehling J."/>
            <person name="Grigoriev I.V."/>
            <person name="Vagvolgyi C."/>
            <person name="Papp T."/>
            <person name="Martin F.M."/>
            <person name="Miettinen O."/>
            <person name="Hibbett D.S."/>
            <person name="Nagy L.G."/>
        </authorList>
    </citation>
    <scope>NUCLEOTIDE SEQUENCE [LARGE SCALE GENOMIC DNA]</scope>
    <source>
        <strain evidence="3 4">CBS 309.79</strain>
    </source>
</reference>
<protein>
    <recommendedName>
        <fullName evidence="5">Hamartin protein-domain-containing protein</fullName>
    </recommendedName>
</protein>
<dbReference type="OrthoDB" id="28737at2759"/>
<keyword evidence="4" id="KW-1185">Reference proteome</keyword>
<dbReference type="STRING" id="1884261.A0A5C3R0I0"/>
<dbReference type="GO" id="GO:0033596">
    <property type="term" value="C:TSC1-TSC2 complex"/>
    <property type="evidence" value="ECO:0007669"/>
    <property type="project" value="TreeGrafter"/>
</dbReference>
<evidence type="ECO:0008006" key="5">
    <source>
        <dbReference type="Google" id="ProtNLM"/>
    </source>
</evidence>